<feature type="domain" description="YqgF/RNase H-like" evidence="6">
    <location>
        <begin position="4"/>
        <end position="102"/>
    </location>
</feature>
<keyword evidence="1 5" id="KW-0963">Cytoplasm</keyword>
<dbReference type="SMART" id="SM00732">
    <property type="entry name" value="YqgFc"/>
    <property type="match status" value="1"/>
</dbReference>
<keyword evidence="2 5" id="KW-0690">Ribosome biogenesis</keyword>
<gene>
    <name evidence="7" type="ORF">BJ959_000157</name>
</gene>
<dbReference type="AlphaFoldDB" id="A0A840X319"/>
<proteinExistence type="inferred from homology"/>
<evidence type="ECO:0000256" key="5">
    <source>
        <dbReference type="HAMAP-Rule" id="MF_00651"/>
    </source>
</evidence>
<evidence type="ECO:0000259" key="6">
    <source>
        <dbReference type="SMART" id="SM00732"/>
    </source>
</evidence>
<accession>A0A840X319</accession>
<dbReference type="GO" id="GO:0005829">
    <property type="term" value="C:cytosol"/>
    <property type="evidence" value="ECO:0007669"/>
    <property type="project" value="TreeGrafter"/>
</dbReference>
<protein>
    <recommendedName>
        <fullName evidence="5">Putative pre-16S rRNA nuclease</fullName>
        <ecNumber evidence="5">3.1.-.-</ecNumber>
    </recommendedName>
</protein>
<sequence length="156" mass="16267">MRPGVRLGVDVGRVRVGVARSDPHGMLATPVETLARRGDVVAGIRRLLDEHEAVELIVGLPLSLSGGETASTDDSRAVAEALAAALPVPVRLVDERLTTVSAARGLRESGRTAKSSRSVVDQAAAVILLQHALDLERSSGKPPGALVEPHEGRPLA</sequence>
<evidence type="ECO:0000256" key="2">
    <source>
        <dbReference type="ARBA" id="ARBA00022517"/>
    </source>
</evidence>
<dbReference type="Proteomes" id="UP000552883">
    <property type="component" value="Unassembled WGS sequence"/>
</dbReference>
<dbReference type="InterPro" id="IPR012337">
    <property type="entry name" value="RNaseH-like_sf"/>
</dbReference>
<reference evidence="7 8" key="1">
    <citation type="submission" date="2020-08" db="EMBL/GenBank/DDBJ databases">
        <title>Sequencing the genomes of 1000 actinobacteria strains.</title>
        <authorList>
            <person name="Klenk H.-P."/>
        </authorList>
    </citation>
    <scope>NUCLEOTIDE SEQUENCE [LARGE SCALE GENOMIC DNA]</scope>
    <source>
        <strain evidence="7 8">DSM 23889</strain>
    </source>
</reference>
<dbReference type="InterPro" id="IPR037027">
    <property type="entry name" value="YqgF/RNaseH-like_dom_sf"/>
</dbReference>
<dbReference type="HAMAP" id="MF_00651">
    <property type="entry name" value="Nuclease_YqgF"/>
    <property type="match status" value="1"/>
</dbReference>
<dbReference type="InterPro" id="IPR006641">
    <property type="entry name" value="YqgF/RNaseH-like_dom"/>
</dbReference>
<dbReference type="PANTHER" id="PTHR33317:SF4">
    <property type="entry name" value="POLYNUCLEOTIDYL TRANSFERASE, RIBONUCLEASE H-LIKE SUPERFAMILY PROTEIN"/>
    <property type="match status" value="1"/>
</dbReference>
<dbReference type="EC" id="3.1.-.-" evidence="5"/>
<keyword evidence="8" id="KW-1185">Reference proteome</keyword>
<keyword evidence="4 5" id="KW-0378">Hydrolase</keyword>
<keyword evidence="3 5" id="KW-0540">Nuclease</keyword>
<dbReference type="GO" id="GO:0000967">
    <property type="term" value="P:rRNA 5'-end processing"/>
    <property type="evidence" value="ECO:0007669"/>
    <property type="project" value="UniProtKB-UniRule"/>
</dbReference>
<dbReference type="RefSeq" id="WP_183321816.1">
    <property type="nucleotide sequence ID" value="NZ_BAAANZ010000001.1"/>
</dbReference>
<evidence type="ECO:0000313" key="7">
    <source>
        <dbReference type="EMBL" id="MBB5616661.1"/>
    </source>
</evidence>
<name>A0A840X319_9MICO</name>
<comment type="function">
    <text evidence="5">Could be a nuclease involved in processing of the 5'-end of pre-16S rRNA.</text>
</comment>
<dbReference type="PANTHER" id="PTHR33317">
    <property type="entry name" value="POLYNUCLEOTIDYL TRANSFERASE, RIBONUCLEASE H-LIKE SUPERFAMILY PROTEIN"/>
    <property type="match status" value="1"/>
</dbReference>
<dbReference type="InterPro" id="IPR005227">
    <property type="entry name" value="YqgF"/>
</dbReference>
<dbReference type="GO" id="GO:0004518">
    <property type="term" value="F:nuclease activity"/>
    <property type="evidence" value="ECO:0007669"/>
    <property type="project" value="UniProtKB-KW"/>
</dbReference>
<dbReference type="Gene3D" id="3.30.420.140">
    <property type="entry name" value="YqgF/RNase H-like domain"/>
    <property type="match status" value="1"/>
</dbReference>
<dbReference type="NCBIfam" id="TIGR00250">
    <property type="entry name" value="RNAse_H_YqgF"/>
    <property type="match status" value="1"/>
</dbReference>
<evidence type="ECO:0000256" key="4">
    <source>
        <dbReference type="ARBA" id="ARBA00022801"/>
    </source>
</evidence>
<dbReference type="EMBL" id="JACHBS010000001">
    <property type="protein sequence ID" value="MBB5616661.1"/>
    <property type="molecule type" value="Genomic_DNA"/>
</dbReference>
<dbReference type="GO" id="GO:0016788">
    <property type="term" value="F:hydrolase activity, acting on ester bonds"/>
    <property type="evidence" value="ECO:0007669"/>
    <property type="project" value="UniProtKB-UniRule"/>
</dbReference>
<evidence type="ECO:0000313" key="8">
    <source>
        <dbReference type="Proteomes" id="UP000552883"/>
    </source>
</evidence>
<dbReference type="CDD" id="cd16964">
    <property type="entry name" value="YqgF"/>
    <property type="match status" value="1"/>
</dbReference>
<evidence type="ECO:0000256" key="1">
    <source>
        <dbReference type="ARBA" id="ARBA00022490"/>
    </source>
</evidence>
<comment type="similarity">
    <text evidence="5">Belongs to the YqgF HJR family.</text>
</comment>
<organism evidence="7 8">
    <name type="scientific">Microcella frigidaquae</name>
    <dbReference type="NCBI Taxonomy" id="424758"/>
    <lineage>
        <taxon>Bacteria</taxon>
        <taxon>Bacillati</taxon>
        <taxon>Actinomycetota</taxon>
        <taxon>Actinomycetes</taxon>
        <taxon>Micrococcales</taxon>
        <taxon>Microbacteriaceae</taxon>
        <taxon>Microcella</taxon>
    </lineage>
</organism>
<dbReference type="SUPFAM" id="SSF53098">
    <property type="entry name" value="Ribonuclease H-like"/>
    <property type="match status" value="1"/>
</dbReference>
<comment type="subcellular location">
    <subcellularLocation>
        <location evidence="5">Cytoplasm</location>
    </subcellularLocation>
</comment>
<comment type="caution">
    <text evidence="7">The sequence shown here is derived from an EMBL/GenBank/DDBJ whole genome shotgun (WGS) entry which is preliminary data.</text>
</comment>
<dbReference type="Pfam" id="PF03652">
    <property type="entry name" value="RuvX"/>
    <property type="match status" value="1"/>
</dbReference>
<evidence type="ECO:0000256" key="3">
    <source>
        <dbReference type="ARBA" id="ARBA00022722"/>
    </source>
</evidence>